<comment type="subunit">
    <text evidence="6">Monomer.</text>
</comment>
<dbReference type="InterPro" id="IPR023214">
    <property type="entry name" value="HAD_sf"/>
</dbReference>
<evidence type="ECO:0000256" key="6">
    <source>
        <dbReference type="HAMAP-Rule" id="MF_01681"/>
    </source>
</evidence>
<dbReference type="Proteomes" id="UP000321046">
    <property type="component" value="Unassembled WGS sequence"/>
</dbReference>
<reference evidence="7 8" key="1">
    <citation type="submission" date="2019-08" db="EMBL/GenBank/DDBJ databases">
        <title>Bradymonadales sp. TMQ2.</title>
        <authorList>
            <person name="Liang Q."/>
        </authorList>
    </citation>
    <scope>NUCLEOTIDE SEQUENCE [LARGE SCALE GENOMIC DNA]</scope>
    <source>
        <strain evidence="7 8">TMQ2</strain>
    </source>
</reference>
<dbReference type="Gene3D" id="3.40.50.1000">
    <property type="entry name" value="HAD superfamily/HAD-like"/>
    <property type="match status" value="1"/>
</dbReference>
<name>A0A5C6X1B9_9DELT</name>
<protein>
    <recommendedName>
        <fullName evidence="6">Enolase-phosphatase E1</fullName>
        <ecNumber evidence="6">3.1.3.77</ecNumber>
    </recommendedName>
    <alternativeName>
        <fullName evidence="6">2,3-diketo-5-methylthio-1-phosphopentane phosphatase</fullName>
    </alternativeName>
</protein>
<dbReference type="InterPro" id="IPR027511">
    <property type="entry name" value="ENOPH1_eukaryotes"/>
</dbReference>
<dbReference type="EC" id="3.1.3.77" evidence="6"/>
<dbReference type="PANTHER" id="PTHR20371:SF1">
    <property type="entry name" value="ENOLASE-PHOSPHATASE E1"/>
    <property type="match status" value="1"/>
</dbReference>
<dbReference type="GO" id="GO:0000287">
    <property type="term" value="F:magnesium ion binding"/>
    <property type="evidence" value="ECO:0007669"/>
    <property type="project" value="UniProtKB-UniRule"/>
</dbReference>
<evidence type="ECO:0000256" key="3">
    <source>
        <dbReference type="ARBA" id="ARBA00022801"/>
    </source>
</evidence>
<evidence type="ECO:0000256" key="5">
    <source>
        <dbReference type="ARBA" id="ARBA00023167"/>
    </source>
</evidence>
<evidence type="ECO:0000256" key="1">
    <source>
        <dbReference type="ARBA" id="ARBA00022605"/>
    </source>
</evidence>
<sequence length="248" mass="27195">MTQLPYRAVVLDIEGTTTPITFVYDVLFPYARERVAEFLSNNLDNPEVQRDLELLREQAQEDAAGDFPNAPQVPADAAGNALVEAAVTNIHWQMDADRKTTALKSLQGKIWKDGYAAGTLVASVYPDVFDALEHWQSLELPAYIYSSGSIAAQKLLFGHTEKGDLRPQLAGYFDTTTGPKKNAQSYLDIAHLIHQAPEDVVFVTDNLDEANAAADAGMQTRIALRPGNAPLPEHDHPTLTSFDALFEA</sequence>
<comment type="catalytic activity">
    <reaction evidence="6">
        <text>5-methylsulfanyl-2,3-dioxopentyl phosphate + H2O = 1,2-dihydroxy-5-(methylsulfanyl)pent-1-en-3-one + phosphate</text>
        <dbReference type="Rhea" id="RHEA:21700"/>
        <dbReference type="ChEBI" id="CHEBI:15377"/>
        <dbReference type="ChEBI" id="CHEBI:43474"/>
        <dbReference type="ChEBI" id="CHEBI:49252"/>
        <dbReference type="ChEBI" id="CHEBI:58828"/>
        <dbReference type="EC" id="3.1.3.77"/>
    </reaction>
</comment>
<dbReference type="UniPathway" id="UPA00904">
    <property type="reaction ID" value="UER00876"/>
</dbReference>
<evidence type="ECO:0000313" key="7">
    <source>
        <dbReference type="EMBL" id="TXD35520.1"/>
    </source>
</evidence>
<dbReference type="NCBIfam" id="TIGR01691">
    <property type="entry name" value="enolase-ppase"/>
    <property type="match status" value="1"/>
</dbReference>
<comment type="pathway">
    <text evidence="6">Amino-acid biosynthesis; L-methionine biosynthesis via salvage pathway; L-methionine from S-methyl-5-thio-alpha-D-ribose 1-phosphate: step 4/6.</text>
</comment>
<dbReference type="GO" id="GO:0043715">
    <property type="term" value="F:2,3-diketo-5-methylthiopentyl-1-phosphate enolase activity"/>
    <property type="evidence" value="ECO:0007669"/>
    <property type="project" value="UniProtKB-UniRule"/>
</dbReference>
<keyword evidence="1 6" id="KW-0028">Amino-acid biosynthesis</keyword>
<dbReference type="RefSeq" id="WP_146974562.1">
    <property type="nucleotide sequence ID" value="NZ_VOSL01000049.1"/>
</dbReference>
<gene>
    <name evidence="6 7" type="primary">mtnC</name>
    <name evidence="7" type="ORF">FRC96_11090</name>
</gene>
<keyword evidence="4 6" id="KW-0460">Magnesium</keyword>
<organism evidence="7 8">
    <name type="scientific">Lujinxingia vulgaris</name>
    <dbReference type="NCBI Taxonomy" id="2600176"/>
    <lineage>
        <taxon>Bacteria</taxon>
        <taxon>Deltaproteobacteria</taxon>
        <taxon>Bradymonadales</taxon>
        <taxon>Lujinxingiaceae</taxon>
        <taxon>Lujinxingia</taxon>
    </lineage>
</organism>
<evidence type="ECO:0000256" key="2">
    <source>
        <dbReference type="ARBA" id="ARBA00022723"/>
    </source>
</evidence>
<dbReference type="InterPro" id="IPR023943">
    <property type="entry name" value="Enolase-ppase_E1"/>
</dbReference>
<evidence type="ECO:0000256" key="4">
    <source>
        <dbReference type="ARBA" id="ARBA00022842"/>
    </source>
</evidence>
<keyword evidence="2 6" id="KW-0479">Metal-binding</keyword>
<comment type="pathway">
    <text evidence="6">Amino-acid biosynthesis; L-methionine biosynthesis via salvage pathway; L-methionine from S-methyl-5-thio-alpha-D-ribose 1-phosphate: step 3/6.</text>
</comment>
<dbReference type="HAMAP" id="MF_03117">
    <property type="entry name" value="Salvage_MtnC_euk"/>
    <property type="match status" value="1"/>
</dbReference>
<comment type="function">
    <text evidence="6">Bifunctional enzyme that catalyzes the enolization of 2,3-diketo-5-methylthiopentyl-1-phosphate (DK-MTP-1-P) into the intermediate 2-hydroxy-3-keto-5-methylthiopentenyl-1-phosphate (HK-MTPenyl-1-P), which is then dephosphorylated to form the acireductone 1,2-dihydroxy-3-keto-5-methylthiopentene (DHK-MTPene).</text>
</comment>
<dbReference type="SUPFAM" id="SSF56784">
    <property type="entry name" value="HAD-like"/>
    <property type="match status" value="1"/>
</dbReference>
<comment type="cofactor">
    <cofactor evidence="6">
        <name>Mg(2+)</name>
        <dbReference type="ChEBI" id="CHEBI:18420"/>
    </cofactor>
    <text evidence="6">Binds 1 Mg(2+) ion per subunit.</text>
</comment>
<dbReference type="OrthoDB" id="9797416at2"/>
<dbReference type="SFLD" id="SFLDF00044">
    <property type="entry name" value="enolase-phosphatase"/>
    <property type="match status" value="1"/>
</dbReference>
<dbReference type="Gene3D" id="1.10.720.60">
    <property type="match status" value="1"/>
</dbReference>
<comment type="caution">
    <text evidence="7">The sequence shown here is derived from an EMBL/GenBank/DDBJ whole genome shotgun (WGS) entry which is preliminary data.</text>
</comment>
<dbReference type="Pfam" id="PF00702">
    <property type="entry name" value="Hydrolase"/>
    <property type="match status" value="1"/>
</dbReference>
<dbReference type="PANTHER" id="PTHR20371">
    <property type="entry name" value="ENOLASE-PHOSPHATASE E1"/>
    <property type="match status" value="1"/>
</dbReference>
<dbReference type="AlphaFoldDB" id="A0A5C6X1B9"/>
<dbReference type="GO" id="GO:0019509">
    <property type="term" value="P:L-methionine salvage from methylthioadenosine"/>
    <property type="evidence" value="ECO:0007669"/>
    <property type="project" value="UniProtKB-UniRule"/>
</dbReference>
<keyword evidence="3 6" id="KW-0378">Hydrolase</keyword>
<dbReference type="SFLD" id="SFLDG01133">
    <property type="entry name" value="C1.5.4:_Enolase-phosphatase_Li"/>
    <property type="match status" value="1"/>
</dbReference>
<proteinExistence type="inferred from homology"/>
<dbReference type="CDD" id="cd01629">
    <property type="entry name" value="HAD_EP"/>
    <property type="match status" value="1"/>
</dbReference>
<dbReference type="HAMAP" id="MF_01681">
    <property type="entry name" value="Salvage_MtnC"/>
    <property type="match status" value="1"/>
</dbReference>
<dbReference type="GO" id="GO:0043716">
    <property type="term" value="F:2-hydroxy-3-keto-5-methylthiopentenyl-1-phosphate phosphatase activity"/>
    <property type="evidence" value="ECO:0007669"/>
    <property type="project" value="UniProtKB-UniRule"/>
</dbReference>
<dbReference type="SFLD" id="SFLDS00003">
    <property type="entry name" value="Haloacid_Dehalogenase"/>
    <property type="match status" value="1"/>
</dbReference>
<dbReference type="GO" id="GO:0043874">
    <property type="term" value="F:acireductone synthase activity"/>
    <property type="evidence" value="ECO:0007669"/>
    <property type="project" value="UniProtKB-EC"/>
</dbReference>
<evidence type="ECO:0000313" key="8">
    <source>
        <dbReference type="Proteomes" id="UP000321046"/>
    </source>
</evidence>
<comment type="similarity">
    <text evidence="6">Belongs to the HAD-like hydrolase superfamily. MasA/MtnC family.</text>
</comment>
<accession>A0A5C6X1B9</accession>
<keyword evidence="5 6" id="KW-0486">Methionine biosynthesis</keyword>
<dbReference type="SFLD" id="SFLDG01129">
    <property type="entry name" value="C1.5:_HAD__Beta-PGM__Phosphata"/>
    <property type="match status" value="1"/>
</dbReference>
<dbReference type="InterPro" id="IPR036412">
    <property type="entry name" value="HAD-like_sf"/>
</dbReference>
<dbReference type="EMBL" id="VOSL01000049">
    <property type="protein sequence ID" value="TXD35520.1"/>
    <property type="molecule type" value="Genomic_DNA"/>
</dbReference>